<dbReference type="AlphaFoldDB" id="A0A2P2K6F5"/>
<dbReference type="GO" id="GO:0015288">
    <property type="term" value="F:porin activity"/>
    <property type="evidence" value="ECO:0007669"/>
    <property type="project" value="UniProtKB-KW"/>
</dbReference>
<dbReference type="EMBL" id="GGEC01020824">
    <property type="protein sequence ID" value="MBX01308.1"/>
    <property type="molecule type" value="Transcribed_RNA"/>
</dbReference>
<evidence type="ECO:0000256" key="2">
    <source>
        <dbReference type="ARBA" id="ARBA00009624"/>
    </source>
</evidence>
<dbReference type="InterPro" id="IPR001925">
    <property type="entry name" value="Porin_Euk"/>
</dbReference>
<evidence type="ECO:0000256" key="6">
    <source>
        <dbReference type="ARBA" id="ARBA00023065"/>
    </source>
</evidence>
<dbReference type="InterPro" id="IPR023614">
    <property type="entry name" value="Porin_dom_sf"/>
</dbReference>
<keyword evidence="4" id="KW-1134">Transmembrane beta strand</keyword>
<protein>
    <submittedName>
        <fullName evidence="9">Mitochondrial outer membrane protein porin 2-like</fullName>
    </submittedName>
</protein>
<evidence type="ECO:0000256" key="1">
    <source>
        <dbReference type="ARBA" id="ARBA00004370"/>
    </source>
</evidence>
<evidence type="ECO:0000256" key="3">
    <source>
        <dbReference type="ARBA" id="ARBA00022448"/>
    </source>
</evidence>
<keyword evidence="5" id="KW-0812">Transmembrane</keyword>
<reference evidence="9" key="1">
    <citation type="submission" date="2018-02" db="EMBL/GenBank/DDBJ databases">
        <title>Rhizophora mucronata_Transcriptome.</title>
        <authorList>
            <person name="Meera S.P."/>
            <person name="Sreeshan A."/>
            <person name="Augustine A."/>
        </authorList>
    </citation>
    <scope>NUCLEOTIDE SEQUENCE</scope>
    <source>
        <tissue evidence="9">Leaf</tissue>
    </source>
</reference>
<dbReference type="GO" id="GO:0005741">
    <property type="term" value="C:mitochondrial outer membrane"/>
    <property type="evidence" value="ECO:0007669"/>
    <property type="project" value="InterPro"/>
</dbReference>
<evidence type="ECO:0000256" key="5">
    <source>
        <dbReference type="ARBA" id="ARBA00022692"/>
    </source>
</evidence>
<evidence type="ECO:0000256" key="8">
    <source>
        <dbReference type="ARBA" id="ARBA00023136"/>
    </source>
</evidence>
<name>A0A2P2K6F5_RHIMU</name>
<keyword evidence="8" id="KW-0472">Membrane</keyword>
<accession>A0A2P2K6F5</accession>
<evidence type="ECO:0000256" key="4">
    <source>
        <dbReference type="ARBA" id="ARBA00022452"/>
    </source>
</evidence>
<organism evidence="9">
    <name type="scientific">Rhizophora mucronata</name>
    <name type="common">Asiatic mangrove</name>
    <dbReference type="NCBI Taxonomy" id="61149"/>
    <lineage>
        <taxon>Eukaryota</taxon>
        <taxon>Viridiplantae</taxon>
        <taxon>Streptophyta</taxon>
        <taxon>Embryophyta</taxon>
        <taxon>Tracheophyta</taxon>
        <taxon>Spermatophyta</taxon>
        <taxon>Magnoliopsida</taxon>
        <taxon>eudicotyledons</taxon>
        <taxon>Gunneridae</taxon>
        <taxon>Pentapetalae</taxon>
        <taxon>rosids</taxon>
        <taxon>fabids</taxon>
        <taxon>Malpighiales</taxon>
        <taxon>Rhizophoraceae</taxon>
        <taxon>Rhizophora</taxon>
    </lineage>
</organism>
<evidence type="ECO:0000313" key="9">
    <source>
        <dbReference type="EMBL" id="MBX01308.1"/>
    </source>
</evidence>
<dbReference type="Pfam" id="PF01459">
    <property type="entry name" value="Porin_3"/>
    <property type="match status" value="1"/>
</dbReference>
<dbReference type="GO" id="GO:0046930">
    <property type="term" value="C:pore complex"/>
    <property type="evidence" value="ECO:0007669"/>
    <property type="project" value="UniProtKB-KW"/>
</dbReference>
<comment type="subcellular location">
    <subcellularLocation>
        <location evidence="1">Membrane</location>
    </subcellularLocation>
</comment>
<comment type="similarity">
    <text evidence="2">Belongs to the eukaryotic mitochondrial porin (TC 1.B.8.1) family.</text>
</comment>
<evidence type="ECO:0000256" key="7">
    <source>
        <dbReference type="ARBA" id="ARBA00023114"/>
    </source>
</evidence>
<dbReference type="Gene3D" id="2.40.160.10">
    <property type="entry name" value="Porin"/>
    <property type="match status" value="1"/>
</dbReference>
<dbReference type="FunFam" id="2.40.160.10:FF:000003">
    <property type="entry name" value="Outer mitochondrial membrane protein porin"/>
    <property type="match status" value="1"/>
</dbReference>
<keyword evidence="7" id="KW-0626">Porin</keyword>
<dbReference type="InterPro" id="IPR027246">
    <property type="entry name" value="Porin_Euk/Tom40"/>
</dbReference>
<proteinExistence type="inferred from homology"/>
<keyword evidence="6" id="KW-0406">Ion transport</keyword>
<sequence>MSKGPGLFSDLGKKAKDLLSRDFLSDQKITISTSTESGVALTSNLVTRGGLSSGDVTAQYKHKNAVFDVKLDTGSNIITKLSITDIPPSTKAIASLILPDYNSGKLEVQYFHEHASFTTAVGLKKHPALDFSVAIGTPSIAFGAEATYITTSGELAKYNAGVSLTKPDSNASVILADKGDSIRVSYLHHLTHLNGGSVVTEINRQFSTNENTLTVGCSYVVNSQTLLKAKLNNHGSLGALLQHELRPKSFLTVSGAFDTKALQKTPKFGLALSLKP</sequence>
<dbReference type="CDD" id="cd07306">
    <property type="entry name" value="Porin3_VDAC"/>
    <property type="match status" value="1"/>
</dbReference>
<keyword evidence="3" id="KW-0813">Transport</keyword>
<dbReference type="PANTHER" id="PTHR11743">
    <property type="entry name" value="VOLTAGE-DEPENDENT ANION-SELECTIVE CHANNEL"/>
    <property type="match status" value="1"/>
</dbReference>
<dbReference type="PANTHER" id="PTHR11743:SF61">
    <property type="entry name" value="MITOCHONDRIAL OUTER MEMBRANE PROTEIN PORIN 2-LIKE"/>
    <property type="match status" value="1"/>
</dbReference>
<dbReference type="GO" id="GO:0008308">
    <property type="term" value="F:voltage-gated monoatomic anion channel activity"/>
    <property type="evidence" value="ECO:0007669"/>
    <property type="project" value="InterPro"/>
</dbReference>